<keyword evidence="4" id="KW-0143">Chaperone</keyword>
<dbReference type="GO" id="GO:0008233">
    <property type="term" value="F:peptidase activity"/>
    <property type="evidence" value="ECO:0007669"/>
    <property type="project" value="InterPro"/>
</dbReference>
<dbReference type="GO" id="GO:0016887">
    <property type="term" value="F:ATP hydrolysis activity"/>
    <property type="evidence" value="ECO:0007669"/>
    <property type="project" value="InterPro"/>
</dbReference>
<dbReference type="SMART" id="SM01086">
    <property type="entry name" value="ClpB_D2-small"/>
    <property type="match status" value="1"/>
</dbReference>
<name>A0A455UCT2_9GAMM</name>
<dbReference type="Pfam" id="PF07724">
    <property type="entry name" value="AAA_2"/>
    <property type="match status" value="1"/>
</dbReference>
<dbReference type="GO" id="GO:0009376">
    <property type="term" value="C:HslUV protease complex"/>
    <property type="evidence" value="ECO:0007669"/>
    <property type="project" value="InterPro"/>
</dbReference>
<dbReference type="GO" id="GO:0051603">
    <property type="term" value="P:proteolysis involved in protein catabolic process"/>
    <property type="evidence" value="ECO:0007669"/>
    <property type="project" value="TreeGrafter"/>
</dbReference>
<dbReference type="Gene3D" id="1.10.8.10">
    <property type="entry name" value="DNA helicase RuvA subunit, C-terminal domain"/>
    <property type="match status" value="1"/>
</dbReference>
<dbReference type="Gene3D" id="3.40.50.300">
    <property type="entry name" value="P-loop containing nucleotide triphosphate hydrolases"/>
    <property type="match status" value="1"/>
</dbReference>
<dbReference type="EMBL" id="AP019514">
    <property type="protein sequence ID" value="BBI64040.1"/>
    <property type="molecule type" value="Genomic_DNA"/>
</dbReference>
<evidence type="ECO:0000256" key="1">
    <source>
        <dbReference type="ARBA" id="ARBA00022490"/>
    </source>
</evidence>
<dbReference type="InterPro" id="IPR027417">
    <property type="entry name" value="P-loop_NTPase"/>
</dbReference>
<evidence type="ECO:0000256" key="2">
    <source>
        <dbReference type="ARBA" id="ARBA00022741"/>
    </source>
</evidence>
<organism evidence="6 7">
    <name type="scientific">Vreelandella sulfidaeris</name>
    <dbReference type="NCBI Taxonomy" id="115553"/>
    <lineage>
        <taxon>Bacteria</taxon>
        <taxon>Pseudomonadati</taxon>
        <taxon>Pseudomonadota</taxon>
        <taxon>Gammaproteobacteria</taxon>
        <taxon>Oceanospirillales</taxon>
        <taxon>Halomonadaceae</taxon>
        <taxon>Vreelandella</taxon>
    </lineage>
</organism>
<dbReference type="AlphaFoldDB" id="A0A455UCT2"/>
<dbReference type="Gene3D" id="1.10.8.60">
    <property type="match status" value="1"/>
</dbReference>
<dbReference type="InterPro" id="IPR004491">
    <property type="entry name" value="HslU"/>
</dbReference>
<reference evidence="6 7" key="1">
    <citation type="journal article" date="2019" name="Microbiol. Resour. Announc.">
        <title>Complete Genome Sequence of Halomonas sulfidaeris Strain Esulfide1 Isolated from a Metal Sulfide Rock at a Depth of 2,200 Meters, Obtained Using Nanopore Sequencing.</title>
        <authorList>
            <person name="Saito M."/>
            <person name="Nishigata A."/>
            <person name="Galipon J."/>
            <person name="Arakawa K."/>
        </authorList>
    </citation>
    <scope>NUCLEOTIDE SEQUENCE [LARGE SCALE GENOMIC DNA]</scope>
    <source>
        <strain evidence="6 7">ATCC BAA-803</strain>
    </source>
</reference>
<dbReference type="FunFam" id="3.40.50.300:FF:000213">
    <property type="entry name" value="ATP-dependent protease ATPase subunit HslU"/>
    <property type="match status" value="1"/>
</dbReference>
<dbReference type="InterPro" id="IPR019489">
    <property type="entry name" value="Clp_ATPase_C"/>
</dbReference>
<gene>
    <name evidence="6" type="ORF">HSBAA_53460</name>
</gene>
<protein>
    <recommendedName>
        <fullName evidence="5">Clp ATPase C-terminal domain-containing protein</fullName>
    </recommendedName>
</protein>
<dbReference type="GO" id="GO:0005524">
    <property type="term" value="F:ATP binding"/>
    <property type="evidence" value="ECO:0007669"/>
    <property type="project" value="UniProtKB-KW"/>
</dbReference>
<evidence type="ECO:0000256" key="4">
    <source>
        <dbReference type="ARBA" id="ARBA00023186"/>
    </source>
</evidence>
<dbReference type="InterPro" id="IPR003959">
    <property type="entry name" value="ATPase_AAA_core"/>
</dbReference>
<evidence type="ECO:0000256" key="3">
    <source>
        <dbReference type="ARBA" id="ARBA00022840"/>
    </source>
</evidence>
<evidence type="ECO:0000259" key="5">
    <source>
        <dbReference type="SMART" id="SM01086"/>
    </source>
</evidence>
<accession>A0A455UCT2</accession>
<evidence type="ECO:0000313" key="6">
    <source>
        <dbReference type="EMBL" id="BBI64040.1"/>
    </source>
</evidence>
<dbReference type="NCBIfam" id="NF003544">
    <property type="entry name" value="PRK05201.1"/>
    <property type="match status" value="1"/>
</dbReference>
<keyword evidence="1" id="KW-0963">Cytoplasm</keyword>
<dbReference type="PANTHER" id="PTHR48102:SF3">
    <property type="entry name" value="ATP-DEPENDENT PROTEASE ATPASE SUBUNIT HSLU"/>
    <property type="match status" value="1"/>
</dbReference>
<dbReference type="PANTHER" id="PTHR48102">
    <property type="entry name" value="ATP-DEPENDENT CLP PROTEASE ATP-BINDING SUBUNIT CLPX-LIKE, MITOCHONDRIAL-RELATED"/>
    <property type="match status" value="1"/>
</dbReference>
<dbReference type="NCBIfam" id="TIGR00390">
    <property type="entry name" value="hslU"/>
    <property type="match status" value="1"/>
</dbReference>
<sequence>MLPKTVCWMRFFHRRGAREDKPRDDSGTRQTFRKKLREGQLDDKEIDIEISSQGQGIDIMTPPGMEEMTSQLQSMFSNMGQQKRENRRVTVKEALVLLRDEEAGKLVNEEEIKARAVYSVEQHGIVFLDEIDKVAKGSGQSSGGEVSREGVQRDLLPLIEGSTVSTKYGMVKTDHILFIASGAFHLSRPSDLIPELQGRLPIRVELDALTPNDFKRILTEPSASLTKQYQALLATEGLDVEFTPDGIERIAQISWQVNEGTENIGARRLHTVMERLLEEASFRGGDMESPLLIDGDYVNAQLGELAVDEDLSRYIL</sequence>
<keyword evidence="2" id="KW-0547">Nucleotide-binding</keyword>
<dbReference type="InterPro" id="IPR050052">
    <property type="entry name" value="ATP-dep_Clp_protease_ClpX"/>
</dbReference>
<dbReference type="Proteomes" id="UP000320231">
    <property type="component" value="Chromosome"/>
</dbReference>
<dbReference type="SUPFAM" id="SSF52540">
    <property type="entry name" value="P-loop containing nucleoside triphosphate hydrolases"/>
    <property type="match status" value="1"/>
</dbReference>
<dbReference type="KEGG" id="hsr:HSBAA_53460"/>
<keyword evidence="3" id="KW-0067">ATP-binding</keyword>
<proteinExistence type="predicted"/>
<evidence type="ECO:0000313" key="7">
    <source>
        <dbReference type="Proteomes" id="UP000320231"/>
    </source>
</evidence>
<feature type="domain" description="Clp ATPase C-terminal" evidence="5">
    <location>
        <begin position="209"/>
        <end position="307"/>
    </location>
</feature>